<dbReference type="PRINTS" id="PR00463">
    <property type="entry name" value="EP450I"/>
</dbReference>
<dbReference type="Proteomes" id="UP000288859">
    <property type="component" value="Unassembled WGS sequence"/>
</dbReference>
<feature type="binding site" description="axial binding residue" evidence="1">
    <location>
        <position position="535"/>
    </location>
    <ligand>
        <name>heme</name>
        <dbReference type="ChEBI" id="CHEBI:30413"/>
    </ligand>
    <ligandPart>
        <name>Fe</name>
        <dbReference type="ChEBI" id="CHEBI:18248"/>
    </ligandPart>
</feature>
<dbReference type="InterPro" id="IPR002401">
    <property type="entry name" value="Cyt_P450_E_grp-I"/>
</dbReference>
<proteinExistence type="predicted"/>
<dbReference type="GO" id="GO:0020037">
    <property type="term" value="F:heme binding"/>
    <property type="evidence" value="ECO:0007669"/>
    <property type="project" value="InterPro"/>
</dbReference>
<comment type="caution">
    <text evidence="3">The sequence shown here is derived from an EMBL/GenBank/DDBJ whole genome shotgun (WGS) entry which is preliminary data.</text>
</comment>
<evidence type="ECO:0000256" key="2">
    <source>
        <dbReference type="SAM" id="Phobius"/>
    </source>
</evidence>
<feature type="transmembrane region" description="Helical" evidence="2">
    <location>
        <begin position="15"/>
        <end position="33"/>
    </location>
</feature>
<keyword evidence="1" id="KW-0479">Metal-binding</keyword>
<dbReference type="InterPro" id="IPR036396">
    <property type="entry name" value="Cyt_P450_sf"/>
</dbReference>
<accession>A0A438NAW3</accession>
<evidence type="ECO:0000313" key="3">
    <source>
        <dbReference type="EMBL" id="RVX72789.1"/>
    </source>
</evidence>
<keyword evidence="1" id="KW-0408">Iron</keyword>
<dbReference type="PANTHER" id="PTHR24306">
    <property type="match status" value="1"/>
</dbReference>
<sequence length="595" mass="66471">MASLHLTTFLVQHPFATAALVLVFICLSTRLITELNYRSTLSKIRNSSGATVPVPILPYWIPWLGHGISFAIGGPLWIESFARNLDPASSTFALWMAGSKHNILTSPSSAKQTLLDRNAPLTMEPFVFHIMKHFWDDRGGLKRMDQTALWGDVHKALTIMVRESFVTVAIRGAVEGVQAKTWNLVSGAHSYIDQSVWERSGKVEVISAGDSTGTNPFIAEASLHPLLREFVGDIATRVFMGNNFAENNPNILPDLWKTDGHFNLFIAAIPTWLPGMRGATAARERIVDAVQEHHEALGRFLDGQDPGPRYSDMSDVSSVIVNRYIEFRKGGADPRTFATGDAAIFWINVFQAMNVNANQVIFWLVWYIYSTPGLLSEIRREVSRYVKFVPPPSNGLPITEAPRLSIDIDGLWQKCPLLKSAFFETMRIEAAAVSYKQIEADFVVSESEEDARILGKAHADSYVLGKDEYLCIPHNVHQNDGRYWPNPERFDPRRFWTKTDQDGKPVAVDMDDDSYAAIRVDYGTMKVWGGGKQSCKGKTFAEREVVLFAAAIVSQWDITPVDNGGKWVHPGRIVSAGTGSPKKEVKVRMSRREAW</sequence>
<dbReference type="SUPFAM" id="SSF48264">
    <property type="entry name" value="Cytochrome P450"/>
    <property type="match status" value="1"/>
</dbReference>
<dbReference type="GO" id="GO:0016705">
    <property type="term" value="F:oxidoreductase activity, acting on paired donors, with incorporation or reduction of molecular oxygen"/>
    <property type="evidence" value="ECO:0007669"/>
    <property type="project" value="InterPro"/>
</dbReference>
<evidence type="ECO:0000313" key="4">
    <source>
        <dbReference type="Proteomes" id="UP000288859"/>
    </source>
</evidence>
<keyword evidence="2" id="KW-0472">Membrane</keyword>
<name>A0A438NAW3_EXOME</name>
<dbReference type="PANTHER" id="PTHR24306:SF7">
    <property type="entry name" value="AHBB"/>
    <property type="match status" value="1"/>
</dbReference>
<dbReference type="GO" id="GO:0005506">
    <property type="term" value="F:iron ion binding"/>
    <property type="evidence" value="ECO:0007669"/>
    <property type="project" value="InterPro"/>
</dbReference>
<reference evidence="3 4" key="1">
    <citation type="submission" date="2017-03" db="EMBL/GenBank/DDBJ databases">
        <title>Genomes of endolithic fungi from Antarctica.</title>
        <authorList>
            <person name="Coleine C."/>
            <person name="Masonjones S."/>
            <person name="Stajich J.E."/>
        </authorList>
    </citation>
    <scope>NUCLEOTIDE SEQUENCE [LARGE SCALE GENOMIC DNA]</scope>
    <source>
        <strain evidence="3 4">CCFEE 6314</strain>
    </source>
</reference>
<evidence type="ECO:0000256" key="1">
    <source>
        <dbReference type="PIRSR" id="PIRSR602401-1"/>
    </source>
</evidence>
<dbReference type="EMBL" id="NAJM01000010">
    <property type="protein sequence ID" value="RVX72789.1"/>
    <property type="molecule type" value="Genomic_DNA"/>
</dbReference>
<keyword evidence="2" id="KW-1133">Transmembrane helix</keyword>
<dbReference type="AlphaFoldDB" id="A0A438NAW3"/>
<gene>
    <name evidence="3" type="ORF">B0A52_03142</name>
</gene>
<dbReference type="GO" id="GO:0004497">
    <property type="term" value="F:monooxygenase activity"/>
    <property type="evidence" value="ECO:0007669"/>
    <property type="project" value="InterPro"/>
</dbReference>
<protein>
    <recommendedName>
        <fullName evidence="5">Cytochrome P450</fullName>
    </recommendedName>
</protein>
<feature type="transmembrane region" description="Helical" evidence="2">
    <location>
        <begin position="54"/>
        <end position="78"/>
    </location>
</feature>
<keyword evidence="2" id="KW-0812">Transmembrane</keyword>
<evidence type="ECO:0008006" key="5">
    <source>
        <dbReference type="Google" id="ProtNLM"/>
    </source>
</evidence>
<keyword evidence="1" id="KW-0349">Heme</keyword>
<dbReference type="Gene3D" id="1.10.630.10">
    <property type="entry name" value="Cytochrome P450"/>
    <property type="match status" value="1"/>
</dbReference>
<comment type="cofactor">
    <cofactor evidence="1">
        <name>heme</name>
        <dbReference type="ChEBI" id="CHEBI:30413"/>
    </cofactor>
</comment>
<dbReference type="Pfam" id="PF00067">
    <property type="entry name" value="p450"/>
    <property type="match status" value="1"/>
</dbReference>
<dbReference type="VEuPathDB" id="FungiDB:PV10_04115"/>
<dbReference type="OrthoDB" id="3366823at2759"/>
<dbReference type="InterPro" id="IPR001128">
    <property type="entry name" value="Cyt_P450"/>
</dbReference>
<organism evidence="3 4">
    <name type="scientific">Exophiala mesophila</name>
    <name type="common">Black yeast-like fungus</name>
    <dbReference type="NCBI Taxonomy" id="212818"/>
    <lineage>
        <taxon>Eukaryota</taxon>
        <taxon>Fungi</taxon>
        <taxon>Dikarya</taxon>
        <taxon>Ascomycota</taxon>
        <taxon>Pezizomycotina</taxon>
        <taxon>Eurotiomycetes</taxon>
        <taxon>Chaetothyriomycetidae</taxon>
        <taxon>Chaetothyriales</taxon>
        <taxon>Herpotrichiellaceae</taxon>
        <taxon>Exophiala</taxon>
    </lineage>
</organism>